<accession>A8A8G9</accession>
<name>A8A8G9_IGNH4</name>
<protein>
    <submittedName>
        <fullName evidence="1">Uncharacterized protein</fullName>
    </submittedName>
</protein>
<proteinExistence type="predicted"/>
<sequence>MGVDEYVEASERQSELLEELKKIIKSLEEAPADFELNQRIREILDELGVLRKKLLELSKLEPVGDAALLQEFYKLVGVFDERDALEELLKLALKGKVDVSPDEIASHIKEIKKFEKSLE</sequence>
<dbReference type="EMBL" id="CP000816">
    <property type="protein sequence ID" value="ABU81221.1"/>
    <property type="molecule type" value="Genomic_DNA"/>
</dbReference>
<dbReference type="HOGENOM" id="CLU_2056032_0_0_2"/>
<dbReference type="STRING" id="453591.Igni_0037"/>
<keyword evidence="2" id="KW-1185">Reference proteome</keyword>
<dbReference type="AlphaFoldDB" id="A8A8G9"/>
<evidence type="ECO:0000313" key="2">
    <source>
        <dbReference type="Proteomes" id="UP000000262"/>
    </source>
</evidence>
<dbReference type="KEGG" id="iho:Igni_0037"/>
<dbReference type="Proteomes" id="UP000000262">
    <property type="component" value="Chromosome"/>
</dbReference>
<evidence type="ECO:0000313" key="1">
    <source>
        <dbReference type="EMBL" id="ABU81221.1"/>
    </source>
</evidence>
<dbReference type="RefSeq" id="WP_011998073.1">
    <property type="nucleotide sequence ID" value="NC_009776.1"/>
</dbReference>
<organism evidence="1 2">
    <name type="scientific">Ignicoccus hospitalis (strain KIN4/I / DSM 18386 / JCM 14125)</name>
    <dbReference type="NCBI Taxonomy" id="453591"/>
    <lineage>
        <taxon>Archaea</taxon>
        <taxon>Thermoproteota</taxon>
        <taxon>Thermoprotei</taxon>
        <taxon>Desulfurococcales</taxon>
        <taxon>Desulfurococcaceae</taxon>
        <taxon>Ignicoccus</taxon>
    </lineage>
</organism>
<dbReference type="eggNOG" id="arCOG05942">
    <property type="taxonomic scope" value="Archaea"/>
</dbReference>
<gene>
    <name evidence="1" type="ordered locus">Igni_0037</name>
</gene>
<reference evidence="1 2" key="1">
    <citation type="journal article" date="2008" name="Genome Biol.">
        <title>A genomic analysis of the archaeal system Ignicoccus hospitalis-Nanoarchaeum equitans.</title>
        <authorList>
            <person name="Podar M."/>
            <person name="Anderson I."/>
            <person name="Makarova K.S."/>
            <person name="Elkins J.G."/>
            <person name="Ivanova N."/>
            <person name="Wall M.A."/>
            <person name="Lykidis A."/>
            <person name="Mavromatis K."/>
            <person name="Sun H."/>
            <person name="Hudson M.E."/>
            <person name="Chen W."/>
            <person name="Deciu C."/>
            <person name="Hutchison D."/>
            <person name="Eads J.R."/>
            <person name="Anderson A."/>
            <person name="Fernandes F."/>
            <person name="Szeto E."/>
            <person name="Lapidus A."/>
            <person name="Kyrpides N.C."/>
            <person name="Saier M.H.Jr."/>
            <person name="Richardson P.M."/>
            <person name="Rachel R."/>
            <person name="Huber H."/>
            <person name="Eisen J.A."/>
            <person name="Koonin E.V."/>
            <person name="Keller M."/>
            <person name="Stetter K.O."/>
        </authorList>
    </citation>
    <scope>NUCLEOTIDE SEQUENCE [LARGE SCALE GENOMIC DNA]</scope>
    <source>
        <strain evidence="2">KIN4/I / DSM 18386 / JCM 14125</strain>
    </source>
</reference>
<dbReference type="GeneID" id="5562974"/>